<keyword evidence="2 5" id="KW-0479">Metal-binding</keyword>
<dbReference type="PANTHER" id="PTHR11105">
    <property type="entry name" value="CITRATE LYASE SUBUNIT BETA-RELATED"/>
    <property type="match status" value="1"/>
</dbReference>
<protein>
    <submittedName>
        <fullName evidence="7">CoA ester lyase</fullName>
    </submittedName>
</protein>
<evidence type="ECO:0000256" key="5">
    <source>
        <dbReference type="PIRSR" id="PIRSR015582-2"/>
    </source>
</evidence>
<feature type="domain" description="HpcH/HpaI aldolase/citrate lyase" evidence="6">
    <location>
        <begin position="46"/>
        <end position="252"/>
    </location>
</feature>
<dbReference type="InterPro" id="IPR040442">
    <property type="entry name" value="Pyrv_kinase-like_dom_sf"/>
</dbReference>
<evidence type="ECO:0000256" key="2">
    <source>
        <dbReference type="ARBA" id="ARBA00022723"/>
    </source>
</evidence>
<comment type="caution">
    <text evidence="7">The sequence shown here is derived from an EMBL/GenBank/DDBJ whole genome shotgun (WGS) entry which is preliminary data.</text>
</comment>
<dbReference type="GO" id="GO:0106064">
    <property type="term" value="P:regulation of cobalamin metabolic process"/>
    <property type="evidence" value="ECO:0007669"/>
    <property type="project" value="TreeGrafter"/>
</dbReference>
<accession>A0A923I334</accession>
<dbReference type="GO" id="GO:0047777">
    <property type="term" value="F:(S)-citramalyl-CoA lyase activity"/>
    <property type="evidence" value="ECO:0007669"/>
    <property type="project" value="TreeGrafter"/>
</dbReference>
<evidence type="ECO:0000313" key="8">
    <source>
        <dbReference type="Proteomes" id="UP000612361"/>
    </source>
</evidence>
<evidence type="ECO:0000259" key="6">
    <source>
        <dbReference type="Pfam" id="PF03328"/>
    </source>
</evidence>
<evidence type="ECO:0000256" key="4">
    <source>
        <dbReference type="PIRSR" id="PIRSR015582-1"/>
    </source>
</evidence>
<feature type="binding site" evidence="4">
    <location>
        <position position="83"/>
    </location>
    <ligand>
        <name>substrate</name>
    </ligand>
</feature>
<comment type="cofactor">
    <cofactor evidence="1">
        <name>Mg(2+)</name>
        <dbReference type="ChEBI" id="CHEBI:18420"/>
    </cofactor>
</comment>
<dbReference type="RefSeq" id="WP_186882407.1">
    <property type="nucleotide sequence ID" value="NZ_JACOGG010000023.1"/>
</dbReference>
<dbReference type="Gene3D" id="6.10.140.960">
    <property type="match status" value="1"/>
</dbReference>
<keyword evidence="3 5" id="KW-0460">Magnesium</keyword>
<evidence type="ECO:0000256" key="3">
    <source>
        <dbReference type="ARBA" id="ARBA00022842"/>
    </source>
</evidence>
<name>A0A923I334_9BURK</name>
<sequence>MHPSQVLFQDQLTPVMLPVCDHYAGSEKLMRKSMQLQSELGPCFDITFDCEDGAAAGNEAAHAKLVAQLINSEDNRFQRIGVRVHDLDHAAFSQDLQLILPAAAKKLAYLVLPKVSSARQVAEAIAEINHYTAQSGRTELLPVHALIETHDALADVMAIAALPQVECLSFGIMDFVSSHYGAIPGDAMRSPLQFSHPLILRAKLEIAAACHRYGKVASHNVCTSISEPAAAGCDAAQALSQLGYTRMWSIHPSQIPHIVNAMSPSDTETELACAILLQARATSWGPIQYAGRLHDRASYRYYWTVLKRAQFSAKELPAQAHVLLEGDSQ</sequence>
<dbReference type="PANTHER" id="PTHR11105:SF0">
    <property type="entry name" value="CITRAMALYL-COA LYASE, MITOCHONDRIAL"/>
    <property type="match status" value="1"/>
</dbReference>
<dbReference type="InterPro" id="IPR040186">
    <property type="entry name" value="Citramalyl-CoA_lyase"/>
</dbReference>
<dbReference type="InterPro" id="IPR015813">
    <property type="entry name" value="Pyrv/PenolPyrv_kinase-like_dom"/>
</dbReference>
<dbReference type="PIRSF" id="PIRSF015582">
    <property type="entry name" value="Cit_lyase_B"/>
    <property type="match status" value="1"/>
</dbReference>
<dbReference type="EMBL" id="JACOGG010000023">
    <property type="protein sequence ID" value="MBC3936878.1"/>
    <property type="molecule type" value="Genomic_DNA"/>
</dbReference>
<reference evidence="7" key="1">
    <citation type="submission" date="2020-08" db="EMBL/GenBank/DDBJ databases">
        <title>Novel species isolated from subtropical streams in China.</title>
        <authorList>
            <person name="Lu H."/>
        </authorList>
    </citation>
    <scope>NUCLEOTIDE SEQUENCE</scope>
    <source>
        <strain evidence="7">CY7W</strain>
    </source>
</reference>
<proteinExistence type="predicted"/>
<dbReference type="Gene3D" id="3.20.20.60">
    <property type="entry name" value="Phosphoenolpyruvate-binding domains"/>
    <property type="match status" value="1"/>
</dbReference>
<organism evidence="7 8">
    <name type="scientific">Undibacterium rugosum</name>
    <dbReference type="NCBI Taxonomy" id="2762291"/>
    <lineage>
        <taxon>Bacteria</taxon>
        <taxon>Pseudomonadati</taxon>
        <taxon>Pseudomonadota</taxon>
        <taxon>Betaproteobacteria</taxon>
        <taxon>Burkholderiales</taxon>
        <taxon>Oxalobacteraceae</taxon>
        <taxon>Undibacterium</taxon>
    </lineage>
</organism>
<evidence type="ECO:0000256" key="1">
    <source>
        <dbReference type="ARBA" id="ARBA00001946"/>
    </source>
</evidence>
<dbReference type="Pfam" id="PF03328">
    <property type="entry name" value="HpcH_HpaI"/>
    <property type="match status" value="1"/>
</dbReference>
<feature type="binding site" evidence="4">
    <location>
        <position position="148"/>
    </location>
    <ligand>
        <name>substrate</name>
    </ligand>
</feature>
<feature type="binding site" evidence="5">
    <location>
        <position position="174"/>
    </location>
    <ligand>
        <name>Mg(2+)</name>
        <dbReference type="ChEBI" id="CHEBI:18420"/>
    </ligand>
</feature>
<dbReference type="InterPro" id="IPR005000">
    <property type="entry name" value="Aldolase/citrate-lyase_domain"/>
</dbReference>
<gene>
    <name evidence="7" type="ORF">H8K47_16050</name>
</gene>
<dbReference type="Proteomes" id="UP000612361">
    <property type="component" value="Unassembled WGS sequence"/>
</dbReference>
<dbReference type="AlphaFoldDB" id="A0A923I334"/>
<dbReference type="InterPro" id="IPR011206">
    <property type="entry name" value="Citrate_lyase_beta/mcl1/mcl2"/>
</dbReference>
<dbReference type="SUPFAM" id="SSF51621">
    <property type="entry name" value="Phosphoenolpyruvate/pyruvate domain"/>
    <property type="match status" value="1"/>
</dbReference>
<keyword evidence="8" id="KW-1185">Reference proteome</keyword>
<feature type="binding site" evidence="5">
    <location>
        <position position="148"/>
    </location>
    <ligand>
        <name>Mg(2+)</name>
        <dbReference type="ChEBI" id="CHEBI:18420"/>
    </ligand>
</feature>
<evidence type="ECO:0000313" key="7">
    <source>
        <dbReference type="EMBL" id="MBC3936878.1"/>
    </source>
</evidence>
<dbReference type="GO" id="GO:0046872">
    <property type="term" value="F:metal ion binding"/>
    <property type="evidence" value="ECO:0007669"/>
    <property type="project" value="UniProtKB-KW"/>
</dbReference>
<keyword evidence="7" id="KW-0456">Lyase</keyword>